<dbReference type="PROSITE" id="PS51272">
    <property type="entry name" value="SLH"/>
    <property type="match status" value="3"/>
</dbReference>
<comment type="caution">
    <text evidence="4">The sequence shown here is derived from an EMBL/GenBank/DDBJ whole genome shotgun (WGS) entry which is preliminary data.</text>
</comment>
<dbReference type="InterPro" id="IPR001119">
    <property type="entry name" value="SLH_dom"/>
</dbReference>
<evidence type="ECO:0000259" key="3">
    <source>
        <dbReference type="PROSITE" id="PS51272"/>
    </source>
</evidence>
<dbReference type="AlphaFoldDB" id="A0A177KJ64"/>
<name>A0A177KJ64_9BACI</name>
<gene>
    <name evidence="4" type="ORF">AWH48_14005</name>
</gene>
<feature type="chain" id="PRO_5008066140" description="SLH domain-containing protein" evidence="2">
    <location>
        <begin position="27"/>
        <end position="378"/>
    </location>
</feature>
<dbReference type="Pfam" id="PF00395">
    <property type="entry name" value="SLH"/>
    <property type="match status" value="3"/>
</dbReference>
<reference evidence="4 5" key="1">
    <citation type="submission" date="2016-01" db="EMBL/GenBank/DDBJ databases">
        <title>Investigation of taxonomic status of Bacillus aminovorans.</title>
        <authorList>
            <person name="Verma A."/>
            <person name="Pal Y."/>
            <person name="Krishnamurthi S."/>
        </authorList>
    </citation>
    <scope>NUCLEOTIDE SEQUENCE [LARGE SCALE GENOMIC DNA]</scope>
    <source>
        <strain evidence="4 5">DSM 4337</strain>
    </source>
</reference>
<protein>
    <recommendedName>
        <fullName evidence="3">SLH domain-containing protein</fullName>
    </recommendedName>
</protein>
<dbReference type="RefSeq" id="WP_063975654.1">
    <property type="nucleotide sequence ID" value="NZ_LQWZ01000037.1"/>
</dbReference>
<feature type="domain" description="SLH" evidence="3">
    <location>
        <begin position="144"/>
        <end position="207"/>
    </location>
</feature>
<evidence type="ECO:0000313" key="5">
    <source>
        <dbReference type="Proteomes" id="UP000077271"/>
    </source>
</evidence>
<sequence>MRRVVKVALSFILLTSLLLPSIQAEAAGKFRDVASNHWAINQIEFLSSKGVISGFSDGTFKPETNVTRGQAAIMLVRALDLSLSNRPNPGFKDVSTKHSAYKYIAAIVDAGIYPKGAKYEPDKTLTREEMARMLVNAYSFKGQKNVTFSDVSKSYWAQPYISLLAENGITAGFSNGTFQPKGAVTRAQFSVFLSRCLDDRFKVEPVTGNNVPILMKDIKFGMTYQQVISRETREISYNFPTGVAYYAEKYGVNTYLDYFFENNQLDYIMYDFNPNDDYFSDDELWDIYIALQEVAASEFGGTYYYDEGNYGDYVSYSSLWFMNGYEVFLYVTNEDGINQITLSYQLPSYTGASEQDKKNRLNHLIQKAKQHSQQLNEH</sequence>
<feature type="signal peptide" evidence="2">
    <location>
        <begin position="1"/>
        <end position="26"/>
    </location>
</feature>
<dbReference type="InterPro" id="IPR051465">
    <property type="entry name" value="Cell_Envelope_Struct_Comp"/>
</dbReference>
<feature type="domain" description="SLH" evidence="3">
    <location>
        <begin position="26"/>
        <end position="89"/>
    </location>
</feature>
<dbReference type="EMBL" id="LQWZ01000037">
    <property type="protein sequence ID" value="OAH52915.1"/>
    <property type="molecule type" value="Genomic_DNA"/>
</dbReference>
<evidence type="ECO:0000313" key="4">
    <source>
        <dbReference type="EMBL" id="OAH52915.1"/>
    </source>
</evidence>
<dbReference type="OrthoDB" id="5845122at2"/>
<feature type="domain" description="SLH" evidence="3">
    <location>
        <begin position="91"/>
        <end position="143"/>
    </location>
</feature>
<evidence type="ECO:0000256" key="2">
    <source>
        <dbReference type="SAM" id="SignalP"/>
    </source>
</evidence>
<accession>A0A177KJ64</accession>
<dbReference type="Proteomes" id="UP000077271">
    <property type="component" value="Unassembled WGS sequence"/>
</dbReference>
<evidence type="ECO:0000256" key="1">
    <source>
        <dbReference type="ARBA" id="ARBA00022729"/>
    </source>
</evidence>
<dbReference type="PANTHER" id="PTHR43308:SF5">
    <property type="entry name" value="S-LAYER PROTEIN _ PEPTIDOGLYCAN ENDO-BETA-N-ACETYLGLUCOSAMINIDASE"/>
    <property type="match status" value="1"/>
</dbReference>
<keyword evidence="1 2" id="KW-0732">Signal</keyword>
<dbReference type="PANTHER" id="PTHR43308">
    <property type="entry name" value="OUTER MEMBRANE PROTEIN ALPHA-RELATED"/>
    <property type="match status" value="1"/>
</dbReference>
<proteinExistence type="predicted"/>
<organism evidence="4 5">
    <name type="scientific">Domibacillus aminovorans</name>
    <dbReference type="NCBI Taxonomy" id="29332"/>
    <lineage>
        <taxon>Bacteria</taxon>
        <taxon>Bacillati</taxon>
        <taxon>Bacillota</taxon>
        <taxon>Bacilli</taxon>
        <taxon>Bacillales</taxon>
        <taxon>Bacillaceae</taxon>
        <taxon>Domibacillus</taxon>
    </lineage>
</organism>